<comment type="similarity">
    <text evidence="1">Belongs to the carnosine N-methyltransferase family.</text>
</comment>
<dbReference type="AlphaFoldDB" id="A0A177W8F7"/>
<dbReference type="EC" id="2.1.1.22" evidence="2"/>
<dbReference type="InterPro" id="IPR029063">
    <property type="entry name" value="SAM-dependent_MTases_sf"/>
</dbReference>
<proteinExistence type="inferred from homology"/>
<accession>A0A177W8F7</accession>
<reference evidence="6 7" key="1">
    <citation type="submission" date="2006-10" db="EMBL/GenBank/DDBJ databases">
        <title>The Genome Sequence of Batrachochytrium dendrobatidis JEL423.</title>
        <authorList>
            <consortium name="The Broad Institute Genome Sequencing Platform"/>
            <person name="Birren B."/>
            <person name="Lander E."/>
            <person name="Galagan J."/>
            <person name="Cuomo C."/>
            <person name="Devon K."/>
            <person name="Jaffe D."/>
            <person name="Butler J."/>
            <person name="Alvarez P."/>
            <person name="Gnerre S."/>
            <person name="Grabherr M."/>
            <person name="Kleber M."/>
            <person name="Mauceli E."/>
            <person name="Brockman W."/>
            <person name="Young S."/>
            <person name="LaButti K."/>
            <person name="Sykes S."/>
            <person name="DeCaprio D."/>
            <person name="Crawford M."/>
            <person name="Koehrsen M."/>
            <person name="Engels R."/>
            <person name="Montgomery P."/>
            <person name="Pearson M."/>
            <person name="Howarth C."/>
            <person name="Larson L."/>
            <person name="White J."/>
            <person name="O'Leary S."/>
            <person name="Kodira C."/>
            <person name="Zeng Q."/>
            <person name="Yandava C."/>
            <person name="Alvarado L."/>
            <person name="Longcore J."/>
            <person name="James T."/>
        </authorList>
    </citation>
    <scope>NUCLEOTIDE SEQUENCE [LARGE SCALE GENOMIC DNA]</scope>
    <source>
        <strain evidence="6 7">JEL423</strain>
    </source>
</reference>
<dbReference type="Gene3D" id="3.40.50.150">
    <property type="entry name" value="Vaccinia Virus protein VP39"/>
    <property type="match status" value="1"/>
</dbReference>
<evidence type="ECO:0000313" key="6">
    <source>
        <dbReference type="EMBL" id="OAJ36046.1"/>
    </source>
</evidence>
<dbReference type="GO" id="GO:0030735">
    <property type="term" value="F:carnosine N-methyltransferase activity"/>
    <property type="evidence" value="ECO:0007669"/>
    <property type="project" value="UniProtKB-EC"/>
</dbReference>
<keyword evidence="5" id="KW-0949">S-adenosyl-L-methionine</keyword>
<reference evidence="6 7" key="2">
    <citation type="submission" date="2016-05" db="EMBL/GenBank/DDBJ databases">
        <title>Lineage-specific infection strategies underlie the spectrum of fungal disease in amphibians.</title>
        <authorList>
            <person name="Cuomo C.A."/>
            <person name="Farrer R.A."/>
            <person name="James T."/>
            <person name="Longcore J."/>
            <person name="Birren B."/>
        </authorList>
    </citation>
    <scope>NUCLEOTIDE SEQUENCE [LARGE SCALE GENOMIC DNA]</scope>
    <source>
        <strain evidence="6 7">JEL423</strain>
    </source>
</reference>
<protein>
    <recommendedName>
        <fullName evidence="2">carnosine N-methyltransferase</fullName>
        <ecNumber evidence="2">2.1.1.22</ecNumber>
    </recommendedName>
</protein>
<dbReference type="SMART" id="SM01296">
    <property type="entry name" value="N2227"/>
    <property type="match status" value="1"/>
</dbReference>
<name>A0A177W8F7_BATDL</name>
<dbReference type="eggNOG" id="KOG2798">
    <property type="taxonomic scope" value="Eukaryota"/>
</dbReference>
<keyword evidence="4" id="KW-0808">Transferase</keyword>
<organism evidence="6 7">
    <name type="scientific">Batrachochytrium dendrobatidis (strain JEL423)</name>
    <dbReference type="NCBI Taxonomy" id="403673"/>
    <lineage>
        <taxon>Eukaryota</taxon>
        <taxon>Fungi</taxon>
        <taxon>Fungi incertae sedis</taxon>
        <taxon>Chytridiomycota</taxon>
        <taxon>Chytridiomycota incertae sedis</taxon>
        <taxon>Chytridiomycetes</taxon>
        <taxon>Rhizophydiales</taxon>
        <taxon>Rhizophydiales incertae sedis</taxon>
        <taxon>Batrachochytrium</taxon>
    </lineage>
</organism>
<sequence length="137" mass="15456">MPERAHEFTIYPWIHSFSNIPSAANQLQAIQIPDILVSDHVPPTVSFSMVAGDFIQIYGAPNQKDQWDVVATCFFIDTAKDLTQYLAVIKHALKPKGIWINVGPLLYHFEGNADAVEFTLEEVKHLITEFGFVIQVE</sequence>
<dbReference type="InterPro" id="IPR012901">
    <property type="entry name" value="CARME"/>
</dbReference>
<gene>
    <name evidence="6" type="ORF">BDEG_20265</name>
</gene>
<evidence type="ECO:0000256" key="2">
    <source>
        <dbReference type="ARBA" id="ARBA00012003"/>
    </source>
</evidence>
<evidence type="ECO:0000256" key="1">
    <source>
        <dbReference type="ARBA" id="ARBA00010086"/>
    </source>
</evidence>
<evidence type="ECO:0000256" key="3">
    <source>
        <dbReference type="ARBA" id="ARBA00022603"/>
    </source>
</evidence>
<dbReference type="VEuPathDB" id="FungiDB:BDEG_20265"/>
<evidence type="ECO:0000256" key="5">
    <source>
        <dbReference type="ARBA" id="ARBA00022691"/>
    </source>
</evidence>
<dbReference type="SUPFAM" id="SSF53335">
    <property type="entry name" value="S-adenosyl-L-methionine-dependent methyltransferases"/>
    <property type="match status" value="1"/>
</dbReference>
<dbReference type="Pfam" id="PF07942">
    <property type="entry name" value="CARME"/>
    <property type="match status" value="1"/>
</dbReference>
<evidence type="ECO:0000313" key="7">
    <source>
        <dbReference type="Proteomes" id="UP000077115"/>
    </source>
</evidence>
<dbReference type="GO" id="GO:0032259">
    <property type="term" value="P:methylation"/>
    <property type="evidence" value="ECO:0007669"/>
    <property type="project" value="UniProtKB-KW"/>
</dbReference>
<dbReference type="PANTHER" id="PTHR12303">
    <property type="entry name" value="CARNOSINE N-METHYLTRANSFERASE"/>
    <property type="match status" value="1"/>
</dbReference>
<keyword evidence="3" id="KW-0489">Methyltransferase</keyword>
<dbReference type="STRING" id="403673.A0A177W8F7"/>
<dbReference type="Proteomes" id="UP000077115">
    <property type="component" value="Unassembled WGS sequence"/>
</dbReference>
<dbReference type="PANTHER" id="PTHR12303:SF6">
    <property type="entry name" value="CARNOSINE N-METHYLTRANSFERASE"/>
    <property type="match status" value="1"/>
</dbReference>
<dbReference type="EMBL" id="DS022300">
    <property type="protein sequence ID" value="OAJ36046.1"/>
    <property type="molecule type" value="Genomic_DNA"/>
</dbReference>
<evidence type="ECO:0000256" key="4">
    <source>
        <dbReference type="ARBA" id="ARBA00022679"/>
    </source>
</evidence>
<dbReference type="OrthoDB" id="978at2759"/>